<feature type="transmembrane region" description="Helical" evidence="1">
    <location>
        <begin position="20"/>
        <end position="41"/>
    </location>
</feature>
<feature type="transmembrane region" description="Helical" evidence="1">
    <location>
        <begin position="98"/>
        <end position="120"/>
    </location>
</feature>
<feature type="transmembrane region" description="Helical" evidence="1">
    <location>
        <begin position="53"/>
        <end position="78"/>
    </location>
</feature>
<name>A0A7I4YV76_HAECO</name>
<feature type="transmembrane region" description="Helical" evidence="1">
    <location>
        <begin position="141"/>
        <end position="167"/>
    </location>
</feature>
<dbReference type="AlphaFoldDB" id="A0A7I4YV76"/>
<feature type="transmembrane region" description="Helical" evidence="1">
    <location>
        <begin position="218"/>
        <end position="241"/>
    </location>
</feature>
<keyword evidence="1" id="KW-1133">Transmembrane helix</keyword>
<dbReference type="OrthoDB" id="5827259at2759"/>
<dbReference type="Proteomes" id="UP000025227">
    <property type="component" value="Unplaced"/>
</dbReference>
<keyword evidence="1" id="KW-0472">Membrane</keyword>
<organism evidence="2 3">
    <name type="scientific">Haemonchus contortus</name>
    <name type="common">Barber pole worm</name>
    <dbReference type="NCBI Taxonomy" id="6289"/>
    <lineage>
        <taxon>Eukaryota</taxon>
        <taxon>Metazoa</taxon>
        <taxon>Ecdysozoa</taxon>
        <taxon>Nematoda</taxon>
        <taxon>Chromadorea</taxon>
        <taxon>Rhabditida</taxon>
        <taxon>Rhabditina</taxon>
        <taxon>Rhabditomorpha</taxon>
        <taxon>Strongyloidea</taxon>
        <taxon>Trichostrongylidae</taxon>
        <taxon>Haemonchus</taxon>
    </lineage>
</organism>
<keyword evidence="1" id="KW-0812">Transmembrane</keyword>
<evidence type="ECO:0000256" key="1">
    <source>
        <dbReference type="SAM" id="Phobius"/>
    </source>
</evidence>
<reference evidence="3" key="1">
    <citation type="submission" date="2020-12" db="UniProtKB">
        <authorList>
            <consortium name="WormBaseParasite"/>
        </authorList>
    </citation>
    <scope>IDENTIFICATION</scope>
    <source>
        <strain evidence="3">MHco3</strain>
    </source>
</reference>
<feature type="transmembrane region" description="Helical" evidence="1">
    <location>
        <begin position="253"/>
        <end position="272"/>
    </location>
</feature>
<protein>
    <submittedName>
        <fullName evidence="3">Serpentine receptor class gamma</fullName>
    </submittedName>
</protein>
<proteinExistence type="predicted"/>
<feature type="transmembrane region" description="Helical" evidence="1">
    <location>
        <begin position="187"/>
        <end position="206"/>
    </location>
</feature>
<accession>A0A7I4YV76</accession>
<keyword evidence="2" id="KW-1185">Reference proteome</keyword>
<sequence>MGDYNCSVPNSRLFGSDHKFYVAFCTVTIIVSIALQTIFAITCQKLKGWKSNFAFYLLQLMAILSLLSYIGFLVSYVHGLLLFESHKLPRVIGSNSEGVFIALVITNLCLTVHRLLYTLLPLRSQFILTTTVERICIASIILLYIVYMAITLSPLASVRFCVALFTISAGEAPLQKAVSLTDRLFCYAAGIVNGTAYTIMFTILFIRGSLTFKRNREVQMTIQTALTSAFELILFICSAHLLKALPDHWQLILRHYLFLIYYDVLLLPYMILNESVKTEMKKFFRKRSSITPTLVPRDRLKVAPRRRQSIWNSP</sequence>
<dbReference type="WBParaSite" id="HCON_00142375-00001">
    <property type="protein sequence ID" value="HCON_00142375-00001"/>
    <property type="gene ID" value="HCON_00142375"/>
</dbReference>
<evidence type="ECO:0000313" key="2">
    <source>
        <dbReference type="Proteomes" id="UP000025227"/>
    </source>
</evidence>
<evidence type="ECO:0000313" key="3">
    <source>
        <dbReference type="WBParaSite" id="HCON_00142375-00001"/>
    </source>
</evidence>